<dbReference type="GO" id="GO:0032259">
    <property type="term" value="P:methylation"/>
    <property type="evidence" value="ECO:0007669"/>
    <property type="project" value="UniProtKB-KW"/>
</dbReference>
<dbReference type="EC" id="2.1.1.-" evidence="4"/>
<dbReference type="AlphaFoldDB" id="A0A4V0YYB1"/>
<accession>A0A4V0YYB1</accession>
<dbReference type="PANTHER" id="PTHR43619:SF2">
    <property type="entry name" value="S-ADENOSYL-L-METHIONINE-DEPENDENT METHYLTRANSFERASES SUPERFAMILY PROTEIN"/>
    <property type="match status" value="1"/>
</dbReference>
<name>A0A4V0YYB1_KTERU</name>
<comment type="similarity">
    <text evidence="1 4">Belongs to the UPF0677 family.</text>
</comment>
<proteinExistence type="inferred from homology"/>
<dbReference type="InterPro" id="IPR007213">
    <property type="entry name" value="Ppm1/Ppm2/Tcmp"/>
</dbReference>
<sequence>MANQRVSNTALGAATCRLIEQYQPENMRLFYDPLVKELIGGPIRTLMHFASMRRLAIQQMDALTPGIYGVQIARTRFIDEAVEHALAQGIGQVVILGSGLDTRPYRLSEMARTRVFEVDLPSVQEDKKKKLQQLYGRLPQQVTFLPIDFDTQSLEAVFSATAFNPASPTIFIWEGVTQYISEEAFRRTLAFVGASAPGSILVFTYVLKSFIEGHSDIPGNAKMLQMVAKRGSPWIFGLDPADVAAYLSPFHLSLSADVGSENYQSCYFKPMGRELVVSKVERIAQASVFRP</sequence>
<organism evidence="5 6">
    <name type="scientific">Ktedonosporobacter rubrisoli</name>
    <dbReference type="NCBI Taxonomy" id="2509675"/>
    <lineage>
        <taxon>Bacteria</taxon>
        <taxon>Bacillati</taxon>
        <taxon>Chloroflexota</taxon>
        <taxon>Ktedonobacteria</taxon>
        <taxon>Ktedonobacterales</taxon>
        <taxon>Ktedonosporobacteraceae</taxon>
        <taxon>Ktedonosporobacter</taxon>
    </lineage>
</organism>
<keyword evidence="2 4" id="KW-0489">Methyltransferase</keyword>
<comment type="function">
    <text evidence="4">Exhibits S-adenosyl-L-methionine-dependent methyltransferase activity.</text>
</comment>
<keyword evidence="6" id="KW-1185">Reference proteome</keyword>
<dbReference type="RefSeq" id="WP_129886199.1">
    <property type="nucleotide sequence ID" value="NZ_CP035758.1"/>
</dbReference>
<dbReference type="KEGG" id="kbs:EPA93_06115"/>
<dbReference type="NCBIfam" id="TIGR00027">
    <property type="entry name" value="mthyl_TIGR00027"/>
    <property type="match status" value="1"/>
</dbReference>
<dbReference type="SUPFAM" id="SSF53335">
    <property type="entry name" value="S-adenosyl-L-methionine-dependent methyltransferases"/>
    <property type="match status" value="1"/>
</dbReference>
<protein>
    <recommendedName>
        <fullName evidence="4">S-adenosyl-L-methionine-dependent methyltransferase</fullName>
        <ecNumber evidence="4">2.1.1.-</ecNumber>
    </recommendedName>
</protein>
<keyword evidence="4" id="KW-0949">S-adenosyl-L-methionine</keyword>
<dbReference type="InterPro" id="IPR011610">
    <property type="entry name" value="SAM_mthyl_Trfase_ML2640-like"/>
</dbReference>
<dbReference type="Proteomes" id="UP000290365">
    <property type="component" value="Chromosome"/>
</dbReference>
<evidence type="ECO:0000313" key="5">
    <source>
        <dbReference type="EMBL" id="QBD75601.1"/>
    </source>
</evidence>
<dbReference type="Pfam" id="PF04072">
    <property type="entry name" value="LCM"/>
    <property type="match status" value="1"/>
</dbReference>
<evidence type="ECO:0000256" key="1">
    <source>
        <dbReference type="ARBA" id="ARBA00008138"/>
    </source>
</evidence>
<dbReference type="GO" id="GO:0008168">
    <property type="term" value="F:methyltransferase activity"/>
    <property type="evidence" value="ECO:0007669"/>
    <property type="project" value="UniProtKB-UniRule"/>
</dbReference>
<evidence type="ECO:0000256" key="3">
    <source>
        <dbReference type="ARBA" id="ARBA00022679"/>
    </source>
</evidence>
<dbReference type="InterPro" id="IPR029063">
    <property type="entry name" value="SAM-dependent_MTases_sf"/>
</dbReference>
<dbReference type="EMBL" id="CP035758">
    <property type="protein sequence ID" value="QBD75601.1"/>
    <property type="molecule type" value="Genomic_DNA"/>
</dbReference>
<keyword evidence="3 5" id="KW-0808">Transferase</keyword>
<gene>
    <name evidence="5" type="ORF">EPA93_06115</name>
</gene>
<dbReference type="Gene3D" id="3.40.50.150">
    <property type="entry name" value="Vaccinia Virus protein VP39"/>
    <property type="match status" value="1"/>
</dbReference>
<reference evidence="5 6" key="1">
    <citation type="submission" date="2019-01" db="EMBL/GenBank/DDBJ databases">
        <title>Ktedonosporobacter rubrisoli SCAWS-G2.</title>
        <authorList>
            <person name="Huang Y."/>
            <person name="Yan B."/>
        </authorList>
    </citation>
    <scope>NUCLEOTIDE SEQUENCE [LARGE SCALE GENOMIC DNA]</scope>
    <source>
        <strain evidence="5 6">SCAWS-G2</strain>
    </source>
</reference>
<dbReference type="PANTHER" id="PTHR43619">
    <property type="entry name" value="S-ADENOSYL-L-METHIONINE-DEPENDENT METHYLTRANSFERASE YKTD-RELATED"/>
    <property type="match status" value="1"/>
</dbReference>
<evidence type="ECO:0000256" key="2">
    <source>
        <dbReference type="ARBA" id="ARBA00022603"/>
    </source>
</evidence>
<evidence type="ECO:0000256" key="4">
    <source>
        <dbReference type="RuleBase" id="RU362030"/>
    </source>
</evidence>
<evidence type="ECO:0000313" key="6">
    <source>
        <dbReference type="Proteomes" id="UP000290365"/>
    </source>
</evidence>
<dbReference type="OrthoDB" id="147276at2"/>